<sequence length="38" mass="4714">MKEIYAINDLLQLENFLHSQNDVEKLREKLFIEFLKYK</sequence>
<protein>
    <submittedName>
        <fullName evidence="1">Uncharacterized protein</fullName>
    </submittedName>
</protein>
<dbReference type="Proteomes" id="UP000015620">
    <property type="component" value="Chromosome"/>
</dbReference>
<name>S5ZMG5_9SPIR</name>
<dbReference type="AlphaFoldDB" id="S5ZMG5"/>
<keyword evidence="2" id="KW-1185">Reference proteome</keyword>
<dbReference type="STRING" id="1291379.TPE_1297"/>
<evidence type="ECO:0000313" key="2">
    <source>
        <dbReference type="Proteomes" id="UP000015620"/>
    </source>
</evidence>
<dbReference type="HOGENOM" id="CLU_3334275_0_0_12"/>
<dbReference type="KEGG" id="tped:TPE_1297"/>
<organism evidence="1 2">
    <name type="scientific">Treponema pedis str. T A4</name>
    <dbReference type="NCBI Taxonomy" id="1291379"/>
    <lineage>
        <taxon>Bacteria</taxon>
        <taxon>Pseudomonadati</taxon>
        <taxon>Spirochaetota</taxon>
        <taxon>Spirochaetia</taxon>
        <taxon>Spirochaetales</taxon>
        <taxon>Treponemataceae</taxon>
        <taxon>Treponema</taxon>
    </lineage>
</organism>
<dbReference type="EMBL" id="CP004120">
    <property type="protein sequence ID" value="AGT43792.1"/>
    <property type="molecule type" value="Genomic_DNA"/>
</dbReference>
<evidence type="ECO:0000313" key="1">
    <source>
        <dbReference type="EMBL" id="AGT43792.1"/>
    </source>
</evidence>
<reference evidence="1 2" key="1">
    <citation type="journal article" date="2013" name="PLoS ONE">
        <title>Genome-Wide Relatedness of Treponema pedis, from Gingiva and Necrotic Skin Lesions of Pigs, with the Human Oral Pathogen Treponema denticola.</title>
        <authorList>
            <person name="Svartstrom O."/>
            <person name="Mushtaq M."/>
            <person name="Pringle M."/>
            <person name="Segerman B."/>
        </authorList>
    </citation>
    <scope>NUCLEOTIDE SEQUENCE [LARGE SCALE GENOMIC DNA]</scope>
    <source>
        <strain evidence="1">T A4</strain>
    </source>
</reference>
<dbReference type="PATRIC" id="fig|1291379.3.peg.1290"/>
<accession>S5ZMG5</accession>
<gene>
    <name evidence="1" type="ORF">TPE_1297</name>
</gene>
<proteinExistence type="predicted"/>